<dbReference type="OrthoDB" id="371702at2157"/>
<protein>
    <submittedName>
        <fullName evidence="1">Uncharacterized protein</fullName>
    </submittedName>
</protein>
<dbReference type="GeneID" id="4600745"/>
<accession>A1RZP6</accession>
<dbReference type="STRING" id="368408.Tpen_1278"/>
<dbReference type="HOGENOM" id="CLU_848933_0_0_2"/>
<gene>
    <name evidence="1" type="ordered locus">Tpen_1278</name>
</gene>
<dbReference type="Proteomes" id="UP000000641">
    <property type="component" value="Chromosome"/>
</dbReference>
<dbReference type="eggNOG" id="arCOG02039">
    <property type="taxonomic scope" value="Archaea"/>
</dbReference>
<dbReference type="AlphaFoldDB" id="A1RZP6"/>
<dbReference type="RefSeq" id="WP_011752941.1">
    <property type="nucleotide sequence ID" value="NC_008698.1"/>
</dbReference>
<sequence>MELRFVKTLLDAGKTYFESKGVTSFDLEKFAEMLRLASSLRKVDAKTIADALGLHPSDASGYLRLGWHSGLLSYSGKAYYATRLARDVAGACSEPGSRGCVEAVRRVMLSWYPLRVFLSYLCSRRSFNAMDAVRELGGEMRYWNGVMMRLGLPVSPAGGGEAPEKPFNSYVVSALFERMVDQLYVGCEHLREPAEYWYVRGREDEPVVAVAVAHVVYTYREPVLVTPRVDDEGLGLVVRALREAGPGRSATLVTVKGQGVARYPGLDVEFTEKPLHANIYASEGEVLLSSANLTGDSLYRSVEFGVVVKSSPSLLAVVDDLLPGVLL</sequence>
<keyword evidence="2" id="KW-1185">Reference proteome</keyword>
<reference evidence="2" key="1">
    <citation type="journal article" date="2008" name="J. Bacteriol.">
        <title>Genome sequence of Thermofilum pendens reveals an exceptional loss of biosynthetic pathways without genome reduction.</title>
        <authorList>
            <person name="Anderson I."/>
            <person name="Rodriguez J."/>
            <person name="Susanti D."/>
            <person name="Porat I."/>
            <person name="Reich C."/>
            <person name="Ulrich L.E."/>
            <person name="Elkins J.G."/>
            <person name="Mavromatis K."/>
            <person name="Lykidis A."/>
            <person name="Kim E."/>
            <person name="Thompson L.S."/>
            <person name="Nolan M."/>
            <person name="Land M."/>
            <person name="Copeland A."/>
            <person name="Lapidus A."/>
            <person name="Lucas S."/>
            <person name="Detter C."/>
            <person name="Zhulin I.B."/>
            <person name="Olsen G.J."/>
            <person name="Whitman W."/>
            <person name="Mukhopadhyay B."/>
            <person name="Bristow J."/>
            <person name="Kyrpides N."/>
        </authorList>
    </citation>
    <scope>NUCLEOTIDE SEQUENCE [LARGE SCALE GENOMIC DNA]</scope>
    <source>
        <strain evidence="2">DSM 2475 / Hrk 5</strain>
    </source>
</reference>
<organism evidence="1 2">
    <name type="scientific">Thermofilum pendens (strain DSM 2475 / Hrk 5)</name>
    <dbReference type="NCBI Taxonomy" id="368408"/>
    <lineage>
        <taxon>Archaea</taxon>
        <taxon>Thermoproteota</taxon>
        <taxon>Thermoprotei</taxon>
        <taxon>Thermofilales</taxon>
        <taxon>Thermofilaceae</taxon>
        <taxon>Thermofilum</taxon>
    </lineage>
</organism>
<proteinExistence type="predicted"/>
<dbReference type="EMBL" id="CP000505">
    <property type="protein sequence ID" value="ABL78676.1"/>
    <property type="molecule type" value="Genomic_DNA"/>
</dbReference>
<evidence type="ECO:0000313" key="2">
    <source>
        <dbReference type="Proteomes" id="UP000000641"/>
    </source>
</evidence>
<dbReference type="EnsemblBacteria" id="ABL78676">
    <property type="protein sequence ID" value="ABL78676"/>
    <property type="gene ID" value="Tpen_1278"/>
</dbReference>
<name>A1RZP6_THEPD</name>
<evidence type="ECO:0000313" key="1">
    <source>
        <dbReference type="EMBL" id="ABL78676.1"/>
    </source>
</evidence>
<dbReference type="KEGG" id="tpe:Tpen_1278"/>